<keyword evidence="3" id="KW-1185">Reference proteome</keyword>
<dbReference type="PANTHER" id="PTHR36222:SF1">
    <property type="entry name" value="SERINE PROTEASE INHIBITOR RV3364C"/>
    <property type="match status" value="1"/>
</dbReference>
<dbReference type="STRING" id="287986.DV20_02525"/>
<dbReference type="PANTHER" id="PTHR36222">
    <property type="entry name" value="SERINE PROTEASE INHIBITOR RV3364C"/>
    <property type="match status" value="1"/>
</dbReference>
<feature type="domain" description="Roadblock/LAMTOR2" evidence="1">
    <location>
        <begin position="16"/>
        <end position="106"/>
    </location>
</feature>
<dbReference type="Gene3D" id="3.30.450.30">
    <property type="entry name" value="Dynein light chain 2a, cytoplasmic"/>
    <property type="match status" value="1"/>
</dbReference>
<dbReference type="Pfam" id="PF03259">
    <property type="entry name" value="Robl_LC7"/>
    <property type="match status" value="1"/>
</dbReference>
<evidence type="ECO:0000313" key="3">
    <source>
        <dbReference type="Proteomes" id="UP000027345"/>
    </source>
</evidence>
<dbReference type="SMART" id="SM00960">
    <property type="entry name" value="Robl_LC7"/>
    <property type="match status" value="1"/>
</dbReference>
<organism evidence="2 3">
    <name type="scientific">Amycolatopsis rifamycinica</name>
    <dbReference type="NCBI Taxonomy" id="287986"/>
    <lineage>
        <taxon>Bacteria</taxon>
        <taxon>Bacillati</taxon>
        <taxon>Actinomycetota</taxon>
        <taxon>Actinomycetes</taxon>
        <taxon>Pseudonocardiales</taxon>
        <taxon>Pseudonocardiaceae</taxon>
        <taxon>Amycolatopsis</taxon>
    </lineage>
</organism>
<dbReference type="InterPro" id="IPR004942">
    <property type="entry name" value="Roadblock/LAMTOR2_dom"/>
</dbReference>
<dbReference type="eggNOG" id="COG2018">
    <property type="taxonomic scope" value="Bacteria"/>
</dbReference>
<comment type="caution">
    <text evidence="2">The sequence shown here is derived from an EMBL/GenBank/DDBJ whole genome shotgun (WGS) entry which is preliminary data.</text>
</comment>
<dbReference type="Proteomes" id="UP000027345">
    <property type="component" value="Unassembled WGS sequence"/>
</dbReference>
<dbReference type="SUPFAM" id="SSF103196">
    <property type="entry name" value="Roadblock/LC7 domain"/>
    <property type="match status" value="1"/>
</dbReference>
<dbReference type="RefSeq" id="WP_043776017.1">
    <property type="nucleotide sequence ID" value="NZ_JMQI01000003.1"/>
</dbReference>
<dbReference type="OrthoDB" id="5187023at2"/>
<accession>A0A066UIF4</accession>
<reference evidence="2 3" key="1">
    <citation type="submission" date="2014-05" db="EMBL/GenBank/DDBJ databases">
        <title>Draft genome sequence of Amycolatopsis rifamycinica DSM 46095.</title>
        <authorList>
            <person name="Lal R."/>
            <person name="Saxena A."/>
            <person name="Kumari R."/>
            <person name="Mukherjee U."/>
            <person name="Singh P."/>
            <person name="Sangwan N."/>
            <person name="Mahato N.K."/>
        </authorList>
    </citation>
    <scope>NUCLEOTIDE SEQUENCE [LARGE SCALE GENOMIC DNA]</scope>
    <source>
        <strain evidence="2 3">DSM 46095</strain>
    </source>
</reference>
<dbReference type="InterPro" id="IPR053141">
    <property type="entry name" value="Mycobact_SerProt_Inhib_Rv3364c"/>
</dbReference>
<evidence type="ECO:0000259" key="1">
    <source>
        <dbReference type="SMART" id="SM00960"/>
    </source>
</evidence>
<gene>
    <name evidence="2" type="ORF">DV20_02525</name>
</gene>
<dbReference type="AlphaFoldDB" id="A0A066UIF4"/>
<dbReference type="EMBL" id="JMQI01000003">
    <property type="protein sequence ID" value="KDN23954.1"/>
    <property type="molecule type" value="Genomic_DNA"/>
</dbReference>
<evidence type="ECO:0000313" key="2">
    <source>
        <dbReference type="EMBL" id="KDN23954.1"/>
    </source>
</evidence>
<protein>
    <submittedName>
        <fullName evidence="2">Dynein regulation protein LC7</fullName>
    </submittedName>
</protein>
<name>A0A066UIF4_9PSEU</name>
<proteinExistence type="predicted"/>
<sequence length="144" mass="14920">MSIPAPGVSVEAQNFNWLVSRFAQHTAGAIAAIAVSADGLLIAMSSELERSNADRLAAISSAMLGLAHGVSESHPLGSPDKVIIELEHGYLLVCTISIGCSLGVLANKQASLGTIAYEMAMFANRATEVLTPGLIEELKNTVGS</sequence>